<keyword evidence="4" id="KW-0812">Transmembrane</keyword>
<dbReference type="GO" id="GO:0005576">
    <property type="term" value="C:extracellular region"/>
    <property type="evidence" value="ECO:0007669"/>
    <property type="project" value="UniProtKB-SubCell"/>
</dbReference>
<evidence type="ECO:0000256" key="2">
    <source>
        <dbReference type="ARBA" id="ARBA00007773"/>
    </source>
</evidence>
<evidence type="ECO:0000256" key="3">
    <source>
        <dbReference type="ARBA" id="ARBA00022525"/>
    </source>
</evidence>
<evidence type="ECO:0000256" key="1">
    <source>
        <dbReference type="ARBA" id="ARBA00004613"/>
    </source>
</evidence>
<dbReference type="PANTHER" id="PTHR41146">
    <property type="entry name" value="DIURETIC HORMONE CLASS 2"/>
    <property type="match status" value="1"/>
</dbReference>
<comment type="caution">
    <text evidence="5">The sequence shown here is derived from an EMBL/GenBank/DDBJ whole genome shotgun (WGS) entry which is preliminary data.</text>
</comment>
<accession>A0ABD2NJ71</accession>
<keyword evidence="4" id="KW-1133">Transmembrane helix</keyword>
<dbReference type="EMBL" id="JABFTP020000124">
    <property type="protein sequence ID" value="KAL3278737.1"/>
    <property type="molecule type" value="Genomic_DNA"/>
</dbReference>
<reference evidence="5 6" key="1">
    <citation type="journal article" date="2021" name="BMC Biol.">
        <title>Horizontally acquired antibacterial genes associated with adaptive radiation of ladybird beetles.</title>
        <authorList>
            <person name="Li H.S."/>
            <person name="Tang X.F."/>
            <person name="Huang Y.H."/>
            <person name="Xu Z.Y."/>
            <person name="Chen M.L."/>
            <person name="Du X.Y."/>
            <person name="Qiu B.Y."/>
            <person name="Chen P.T."/>
            <person name="Zhang W."/>
            <person name="Slipinski A."/>
            <person name="Escalona H.E."/>
            <person name="Waterhouse R.M."/>
            <person name="Zwick A."/>
            <person name="Pang H."/>
        </authorList>
    </citation>
    <scope>NUCLEOTIDE SEQUENCE [LARGE SCALE GENOMIC DNA]</scope>
    <source>
        <strain evidence="5">SYSU2018</strain>
    </source>
</reference>
<feature type="transmembrane region" description="Helical" evidence="4">
    <location>
        <begin position="38"/>
        <end position="56"/>
    </location>
</feature>
<keyword evidence="4" id="KW-0472">Membrane</keyword>
<evidence type="ECO:0000313" key="6">
    <source>
        <dbReference type="Proteomes" id="UP001516400"/>
    </source>
</evidence>
<keyword evidence="3" id="KW-0964">Secreted</keyword>
<dbReference type="Proteomes" id="UP001516400">
    <property type="component" value="Unassembled WGS sequence"/>
</dbReference>
<evidence type="ECO:0008006" key="7">
    <source>
        <dbReference type="Google" id="ProtNLM"/>
    </source>
</evidence>
<comment type="similarity">
    <text evidence="2">Belongs to the diuretic hormone class 2 family.</text>
</comment>
<proteinExistence type="inferred from homology"/>
<sequence length="152" mass="17310">MLQIKLSAWPFSSFFTTHPSGCRKQQVLFRRGRMNTRLYNNNLALILILTISDVFVQMRPSEASSLLNSTTRDYLLRRQNPDPEYMMQVFTELRQAYTGLMDEDNWPHAKRGLDLGVGRGYSGSLAAKHRLGMAAASFAGGPGRRRRNERNA</sequence>
<keyword evidence="6" id="KW-1185">Reference proteome</keyword>
<name>A0ABD2NJ71_9CUCU</name>
<organism evidence="5 6">
    <name type="scientific">Cryptolaemus montrouzieri</name>
    <dbReference type="NCBI Taxonomy" id="559131"/>
    <lineage>
        <taxon>Eukaryota</taxon>
        <taxon>Metazoa</taxon>
        <taxon>Ecdysozoa</taxon>
        <taxon>Arthropoda</taxon>
        <taxon>Hexapoda</taxon>
        <taxon>Insecta</taxon>
        <taxon>Pterygota</taxon>
        <taxon>Neoptera</taxon>
        <taxon>Endopterygota</taxon>
        <taxon>Coleoptera</taxon>
        <taxon>Polyphaga</taxon>
        <taxon>Cucujiformia</taxon>
        <taxon>Coccinelloidea</taxon>
        <taxon>Coccinellidae</taxon>
        <taxon>Scymninae</taxon>
        <taxon>Scymnini</taxon>
        <taxon>Cryptolaemus</taxon>
    </lineage>
</organism>
<gene>
    <name evidence="5" type="ORF">HHI36_016267</name>
</gene>
<dbReference type="InterPro" id="IPR034439">
    <property type="entry name" value="DH2-like"/>
</dbReference>
<dbReference type="AlphaFoldDB" id="A0ABD2NJ71"/>
<comment type="subcellular location">
    <subcellularLocation>
        <location evidence="1">Secreted</location>
    </subcellularLocation>
</comment>
<dbReference type="PANTHER" id="PTHR41146:SF1">
    <property type="entry name" value="DIURETIC HORMONE CLASS 2"/>
    <property type="match status" value="1"/>
</dbReference>
<evidence type="ECO:0000256" key="4">
    <source>
        <dbReference type="SAM" id="Phobius"/>
    </source>
</evidence>
<evidence type="ECO:0000313" key="5">
    <source>
        <dbReference type="EMBL" id="KAL3278737.1"/>
    </source>
</evidence>
<protein>
    <recommendedName>
        <fullName evidence="7">Diuretic hormone 31</fullName>
    </recommendedName>
</protein>